<dbReference type="Gene3D" id="3.30.160.20">
    <property type="match status" value="1"/>
</dbReference>
<dbReference type="SUPFAM" id="SSF75620">
    <property type="entry name" value="Release factor"/>
    <property type="match status" value="1"/>
</dbReference>
<gene>
    <name evidence="6" type="ORF">TeGR_g12180</name>
</gene>
<dbReference type="PANTHER" id="PTHR43804">
    <property type="entry name" value="LD18447P"/>
    <property type="match status" value="1"/>
</dbReference>
<dbReference type="Pfam" id="PF03462">
    <property type="entry name" value="PCRF"/>
    <property type="match status" value="1"/>
</dbReference>
<keyword evidence="4" id="KW-0175">Coiled coil</keyword>
<proteinExistence type="inferred from homology"/>
<dbReference type="Gene3D" id="3.30.70.1660">
    <property type="match status" value="1"/>
</dbReference>
<feature type="domain" description="Prokaryotic-type class I peptide chain release factors" evidence="5">
    <location>
        <begin position="224"/>
        <end position="240"/>
    </location>
</feature>
<dbReference type="SMART" id="SM00937">
    <property type="entry name" value="PCRF"/>
    <property type="match status" value="1"/>
</dbReference>
<sequence length="373" mass="40382">MHRDASAPAAEIARLAKELSATAPVAAGSEELEGYRAQRADLEAMLAELGEADEDRELLLAEVEATGSAAGGKGRELEGLLVRSFLARRERGADPASAADPSSCVLEVRPGTGGDEAGFFALELLECYKKGCEAGGLEWAPIEVVMTSAGGLKEATVEVASPPYAGTKAYDLLRHESGVHRVQRVPSNDVKIHTSACSVVAIPSAPERFAESFPKDDLRIDVYRASGAGGQHVNTTESAVRITHLPTNTVVCIQDERSQHKNKAKAMKVLGARVAEQMREEDARRAGELRGALNATGNRSDRIRTYNFKDDRVTDHRVKETVFGCKEMVGAGTVVEQFWGLLEELKAEAVMESMDEAAEKDEAFMERWRKANN</sequence>
<dbReference type="InterPro" id="IPR000352">
    <property type="entry name" value="Pep_chain_release_fac_I"/>
</dbReference>
<keyword evidence="3" id="KW-0648">Protein biosynthesis</keyword>
<dbReference type="PANTHER" id="PTHR43804:SF7">
    <property type="entry name" value="LD18447P"/>
    <property type="match status" value="1"/>
</dbReference>
<name>A0ABQ6MVE3_9STRA</name>
<keyword evidence="2" id="KW-0488">Methylation</keyword>
<evidence type="ECO:0000256" key="3">
    <source>
        <dbReference type="ARBA" id="ARBA00022917"/>
    </source>
</evidence>
<protein>
    <recommendedName>
        <fullName evidence="5">Prokaryotic-type class I peptide chain release factors domain-containing protein</fullName>
    </recommendedName>
</protein>
<dbReference type="PROSITE" id="PS00745">
    <property type="entry name" value="RF_PROK_I"/>
    <property type="match status" value="1"/>
</dbReference>
<dbReference type="Pfam" id="PF00472">
    <property type="entry name" value="RF-1"/>
    <property type="match status" value="1"/>
</dbReference>
<keyword evidence="7" id="KW-1185">Reference proteome</keyword>
<dbReference type="Proteomes" id="UP001165060">
    <property type="component" value="Unassembled WGS sequence"/>
</dbReference>
<evidence type="ECO:0000256" key="4">
    <source>
        <dbReference type="SAM" id="Coils"/>
    </source>
</evidence>
<comment type="similarity">
    <text evidence="1">Belongs to the prokaryotic/mitochondrial release factor family.</text>
</comment>
<evidence type="ECO:0000259" key="5">
    <source>
        <dbReference type="PROSITE" id="PS00745"/>
    </source>
</evidence>
<dbReference type="EMBL" id="BRYB01000580">
    <property type="protein sequence ID" value="GMI33280.1"/>
    <property type="molecule type" value="Genomic_DNA"/>
</dbReference>
<evidence type="ECO:0000313" key="7">
    <source>
        <dbReference type="Proteomes" id="UP001165060"/>
    </source>
</evidence>
<reference evidence="6 7" key="1">
    <citation type="journal article" date="2023" name="Commun. Biol.">
        <title>Genome analysis of Parmales, the sister group of diatoms, reveals the evolutionary specialization of diatoms from phago-mixotrophs to photoautotrophs.</title>
        <authorList>
            <person name="Ban H."/>
            <person name="Sato S."/>
            <person name="Yoshikawa S."/>
            <person name="Yamada K."/>
            <person name="Nakamura Y."/>
            <person name="Ichinomiya M."/>
            <person name="Sato N."/>
            <person name="Blanc-Mathieu R."/>
            <person name="Endo H."/>
            <person name="Kuwata A."/>
            <person name="Ogata H."/>
        </authorList>
    </citation>
    <scope>NUCLEOTIDE SEQUENCE [LARGE SCALE GENOMIC DNA]</scope>
</reference>
<feature type="coiled-coil region" evidence="4">
    <location>
        <begin position="32"/>
        <end position="62"/>
    </location>
</feature>
<comment type="caution">
    <text evidence="6">The sequence shown here is derived from an EMBL/GenBank/DDBJ whole genome shotgun (WGS) entry which is preliminary data.</text>
</comment>
<dbReference type="InterPro" id="IPR005139">
    <property type="entry name" value="PCRF"/>
</dbReference>
<evidence type="ECO:0000256" key="2">
    <source>
        <dbReference type="ARBA" id="ARBA00022481"/>
    </source>
</evidence>
<dbReference type="InterPro" id="IPR050057">
    <property type="entry name" value="Prokaryotic/Mito_RF"/>
</dbReference>
<evidence type="ECO:0000256" key="1">
    <source>
        <dbReference type="ARBA" id="ARBA00010835"/>
    </source>
</evidence>
<evidence type="ECO:0000313" key="6">
    <source>
        <dbReference type="EMBL" id="GMI33280.1"/>
    </source>
</evidence>
<dbReference type="InterPro" id="IPR045853">
    <property type="entry name" value="Pep_chain_release_fac_I_sf"/>
</dbReference>
<organism evidence="6 7">
    <name type="scientific">Tetraparma gracilis</name>
    <dbReference type="NCBI Taxonomy" id="2962635"/>
    <lineage>
        <taxon>Eukaryota</taxon>
        <taxon>Sar</taxon>
        <taxon>Stramenopiles</taxon>
        <taxon>Ochrophyta</taxon>
        <taxon>Bolidophyceae</taxon>
        <taxon>Parmales</taxon>
        <taxon>Triparmaceae</taxon>
        <taxon>Tetraparma</taxon>
    </lineage>
</organism>
<accession>A0ABQ6MVE3</accession>